<keyword evidence="8" id="KW-0805">Transcription regulation</keyword>
<evidence type="ECO:0000256" key="5">
    <source>
        <dbReference type="ARBA" id="ARBA00022679"/>
    </source>
</evidence>
<dbReference type="InterPro" id="IPR029035">
    <property type="entry name" value="DHS-like_NAD/FAD-binding_dom"/>
</dbReference>
<feature type="domain" description="Deacetylase sirtuin-type" evidence="14">
    <location>
        <begin position="239"/>
        <end position="523"/>
    </location>
</feature>
<dbReference type="PROSITE" id="PS50305">
    <property type="entry name" value="SIRTUIN"/>
    <property type="match status" value="1"/>
</dbReference>
<dbReference type="PANTHER" id="PTHR11085">
    <property type="entry name" value="NAD-DEPENDENT PROTEIN DEACYLASE SIRTUIN-5, MITOCHONDRIAL-RELATED"/>
    <property type="match status" value="1"/>
</dbReference>
<comment type="caution">
    <text evidence="15">The sequence shown here is derived from an EMBL/GenBank/DDBJ whole genome shotgun (WGS) entry which is preliminary data.</text>
</comment>
<dbReference type="InterPro" id="IPR003000">
    <property type="entry name" value="Sirtuin"/>
</dbReference>
<name>A0A9W7DEH4_AMBMO</name>
<dbReference type="Gene3D" id="1.20.120.1710">
    <property type="match status" value="1"/>
</dbReference>
<organism evidence="15 16">
    <name type="scientific">Ambrosiozyma monospora</name>
    <name type="common">Yeast</name>
    <name type="synonym">Endomycopsis monosporus</name>
    <dbReference type="NCBI Taxonomy" id="43982"/>
    <lineage>
        <taxon>Eukaryota</taxon>
        <taxon>Fungi</taxon>
        <taxon>Dikarya</taxon>
        <taxon>Ascomycota</taxon>
        <taxon>Saccharomycotina</taxon>
        <taxon>Pichiomycetes</taxon>
        <taxon>Pichiales</taxon>
        <taxon>Pichiaceae</taxon>
        <taxon>Ambrosiozyma</taxon>
    </lineage>
</organism>
<dbReference type="AlphaFoldDB" id="A0A9W7DEH4"/>
<feature type="compositionally biased region" description="Basic and acidic residues" evidence="13">
    <location>
        <begin position="1"/>
        <end position="18"/>
    </location>
</feature>
<dbReference type="GO" id="GO:0046872">
    <property type="term" value="F:metal ion binding"/>
    <property type="evidence" value="ECO:0007669"/>
    <property type="project" value="UniProtKB-KW"/>
</dbReference>
<dbReference type="PANTHER" id="PTHR11085:SF9">
    <property type="entry name" value="NAD-DEPENDENT PROTEIN DEACETYLASE SIRTUIN-1"/>
    <property type="match status" value="1"/>
</dbReference>
<keyword evidence="6 12" id="KW-0479">Metal-binding</keyword>
<evidence type="ECO:0000313" key="15">
    <source>
        <dbReference type="EMBL" id="GMG20689.1"/>
    </source>
</evidence>
<comment type="subcellular location">
    <subcellularLocation>
        <location evidence="2">Nucleus</location>
    </subcellularLocation>
</comment>
<feature type="binding site" evidence="12">
    <location>
        <position position="401"/>
    </location>
    <ligand>
        <name>Zn(2+)</name>
        <dbReference type="ChEBI" id="CHEBI:29105"/>
    </ligand>
</feature>
<dbReference type="InterPro" id="IPR050134">
    <property type="entry name" value="NAD-dep_sirtuin_deacylases"/>
</dbReference>
<sequence length="568" mass="65228">MTLSVSREEEITLSDREPSYGSKRSHSFDNNSEQGDSNKKKKITTKNDDKYSNDDSIDPDEGLSVSNNNQEIIELSSDEEKDDSDIVEIEEHKHEQSAAEYSPGDDSEDEIDDDDDMDSRLKKFRFSPSPEDEQNGNDKHVKIYEQDPLPPLNKIKITKQVCDEARTFLKTEGHMKFLRLFVPDDPTSNDILILINLLGYTPKAVERMKTESDTDDEFMRTCIIYLQQAINRVIRTRTRLPNFYKLEHLYDALEKSKKILVLTGAGISTSLGIPDFRSSQGFYSKMAHLGLDDPQDVFSLDVFRRNPNVFYSIAHMILPPDAAFTPLHGFIKLLQDKGKLLRNYTQNIDNLEGNVGVTPDHLVQCHGSFATASCFTCKYKVHGDVIFPHLRRQQIAYCPFCTAERRIKRQQFEKLEDEGATSRKFEFIDSYGVMKPDITFFGEDLPDRYHNFIKRDILECDLLLCIGTSLKVAPVSEIVNLLPEHIPQILINRDPIEHSEFDIELLGYGDEVITWLCKKLGWEIDHKDFEKIANSGLEVEVLDENSYSITNASQRKQEEEKKSQNEQN</sequence>
<evidence type="ECO:0000256" key="4">
    <source>
        <dbReference type="ARBA" id="ARBA00022491"/>
    </source>
</evidence>
<dbReference type="OrthoDB" id="420264at2759"/>
<feature type="active site" description="Proton acceptor" evidence="12">
    <location>
        <position position="366"/>
    </location>
</feature>
<feature type="binding site" evidence="12">
    <location>
        <position position="374"/>
    </location>
    <ligand>
        <name>Zn(2+)</name>
        <dbReference type="ChEBI" id="CHEBI:29105"/>
    </ligand>
</feature>
<dbReference type="InterPro" id="IPR007654">
    <property type="entry name" value="NAD-dep_histone_deAcase_SIR2_N"/>
</dbReference>
<feature type="region of interest" description="Disordered" evidence="13">
    <location>
        <begin position="1"/>
        <end position="138"/>
    </location>
</feature>
<keyword evidence="5" id="KW-0808">Transferase</keyword>
<dbReference type="SUPFAM" id="SSF52467">
    <property type="entry name" value="DHS-like NAD/FAD-binding domain"/>
    <property type="match status" value="1"/>
</dbReference>
<dbReference type="InterPro" id="IPR026590">
    <property type="entry name" value="Ssirtuin_cat_dom"/>
</dbReference>
<keyword evidence="11" id="KW-0539">Nucleus</keyword>
<evidence type="ECO:0000256" key="8">
    <source>
        <dbReference type="ARBA" id="ARBA00023015"/>
    </source>
</evidence>
<dbReference type="GO" id="GO:0005634">
    <property type="term" value="C:nucleus"/>
    <property type="evidence" value="ECO:0007669"/>
    <property type="project" value="UniProtKB-SubCell"/>
</dbReference>
<dbReference type="Pfam" id="PF02146">
    <property type="entry name" value="SIR2"/>
    <property type="match status" value="1"/>
</dbReference>
<protein>
    <submittedName>
        <fullName evidence="15">Unnamed protein product</fullName>
    </submittedName>
</protein>
<comment type="similarity">
    <text evidence="3">Belongs to the sirtuin family. Class I subfamily.</text>
</comment>
<dbReference type="Gene3D" id="3.30.1600.10">
    <property type="entry name" value="SIR2/SIRT2 'Small Domain"/>
    <property type="match status" value="1"/>
</dbReference>
<reference evidence="15" key="1">
    <citation type="submission" date="2023-04" db="EMBL/GenBank/DDBJ databases">
        <title>Ambrosiozyma monospora NBRC 1965.</title>
        <authorList>
            <person name="Ichikawa N."/>
            <person name="Sato H."/>
            <person name="Tonouchi N."/>
        </authorList>
    </citation>
    <scope>NUCLEOTIDE SEQUENCE</scope>
    <source>
        <strain evidence="15">NBRC 1965</strain>
    </source>
</reference>
<evidence type="ECO:0000256" key="10">
    <source>
        <dbReference type="ARBA" id="ARBA00023163"/>
    </source>
</evidence>
<gene>
    <name evidence="15" type="ORF">Amon01_000141800</name>
</gene>
<evidence type="ECO:0000256" key="1">
    <source>
        <dbReference type="ARBA" id="ARBA00001947"/>
    </source>
</evidence>
<feature type="binding site" evidence="12">
    <location>
        <position position="377"/>
    </location>
    <ligand>
        <name>Zn(2+)</name>
        <dbReference type="ChEBI" id="CHEBI:29105"/>
    </ligand>
</feature>
<dbReference type="InterPro" id="IPR026591">
    <property type="entry name" value="Sirtuin_cat_small_dom_sf"/>
</dbReference>
<evidence type="ECO:0000256" key="9">
    <source>
        <dbReference type="ARBA" id="ARBA00023027"/>
    </source>
</evidence>
<dbReference type="GO" id="GO:0046970">
    <property type="term" value="F:histone H4K16 deacetylase activity, NAD-dependent"/>
    <property type="evidence" value="ECO:0007669"/>
    <property type="project" value="TreeGrafter"/>
</dbReference>
<evidence type="ECO:0000256" key="7">
    <source>
        <dbReference type="ARBA" id="ARBA00022833"/>
    </source>
</evidence>
<dbReference type="Gene3D" id="3.40.50.1220">
    <property type="entry name" value="TPP-binding domain"/>
    <property type="match status" value="1"/>
</dbReference>
<feature type="compositionally biased region" description="Acidic residues" evidence="13">
    <location>
        <begin position="76"/>
        <end position="88"/>
    </location>
</feature>
<evidence type="ECO:0000256" key="3">
    <source>
        <dbReference type="ARBA" id="ARBA00006924"/>
    </source>
</evidence>
<evidence type="ECO:0000256" key="12">
    <source>
        <dbReference type="PROSITE-ProRule" id="PRU00236"/>
    </source>
</evidence>
<evidence type="ECO:0000256" key="2">
    <source>
        <dbReference type="ARBA" id="ARBA00004123"/>
    </source>
</evidence>
<evidence type="ECO:0000313" key="16">
    <source>
        <dbReference type="Proteomes" id="UP001165063"/>
    </source>
</evidence>
<evidence type="ECO:0000256" key="6">
    <source>
        <dbReference type="ARBA" id="ARBA00022723"/>
    </source>
</evidence>
<proteinExistence type="inferred from homology"/>
<feature type="binding site" evidence="12">
    <location>
        <position position="398"/>
    </location>
    <ligand>
        <name>Zn(2+)</name>
        <dbReference type="ChEBI" id="CHEBI:29105"/>
    </ligand>
</feature>
<keyword evidence="16" id="KW-1185">Reference proteome</keyword>
<comment type="cofactor">
    <cofactor evidence="1">
        <name>Zn(2+)</name>
        <dbReference type="ChEBI" id="CHEBI:29105"/>
    </cofactor>
</comment>
<dbReference type="GO" id="GO:0070403">
    <property type="term" value="F:NAD+ binding"/>
    <property type="evidence" value="ECO:0007669"/>
    <property type="project" value="InterPro"/>
</dbReference>
<dbReference type="Pfam" id="PF04574">
    <property type="entry name" value="DUF592"/>
    <property type="match status" value="1"/>
</dbReference>
<keyword evidence="10" id="KW-0804">Transcription</keyword>
<evidence type="ECO:0000256" key="11">
    <source>
        <dbReference type="ARBA" id="ARBA00023242"/>
    </source>
</evidence>
<evidence type="ECO:0000259" key="14">
    <source>
        <dbReference type="PROSITE" id="PS50305"/>
    </source>
</evidence>
<evidence type="ECO:0000256" key="13">
    <source>
        <dbReference type="SAM" id="MobiDB-lite"/>
    </source>
</evidence>
<feature type="compositionally biased region" description="Acidic residues" evidence="13">
    <location>
        <begin position="103"/>
        <end position="117"/>
    </location>
</feature>
<keyword evidence="4" id="KW-0678">Repressor</keyword>
<accession>A0A9W7DEH4</accession>
<keyword evidence="9" id="KW-0520">NAD</keyword>
<keyword evidence="7 12" id="KW-0862">Zinc</keyword>
<dbReference type="EMBL" id="BSXU01000439">
    <property type="protein sequence ID" value="GMG20689.1"/>
    <property type="molecule type" value="Genomic_DNA"/>
</dbReference>
<dbReference type="Proteomes" id="UP001165063">
    <property type="component" value="Unassembled WGS sequence"/>
</dbReference>